<organism evidence="2">
    <name type="scientific">Anguilla anguilla</name>
    <name type="common">European freshwater eel</name>
    <name type="synonym">Muraena anguilla</name>
    <dbReference type="NCBI Taxonomy" id="7936"/>
    <lineage>
        <taxon>Eukaryota</taxon>
        <taxon>Metazoa</taxon>
        <taxon>Chordata</taxon>
        <taxon>Craniata</taxon>
        <taxon>Vertebrata</taxon>
        <taxon>Euteleostomi</taxon>
        <taxon>Actinopterygii</taxon>
        <taxon>Neopterygii</taxon>
        <taxon>Teleostei</taxon>
        <taxon>Anguilliformes</taxon>
        <taxon>Anguillidae</taxon>
        <taxon>Anguilla</taxon>
    </lineage>
</organism>
<keyword evidence="1" id="KW-0472">Membrane</keyword>
<feature type="transmembrane region" description="Helical" evidence="1">
    <location>
        <begin position="12"/>
        <end position="31"/>
    </location>
</feature>
<dbReference type="AlphaFoldDB" id="A0A0E9TMJ6"/>
<sequence length="48" mass="5829">MAVLPFQHTKKYYITIAGMKFLSIYILYYIIVTYKNIFSVFLQLYCKH</sequence>
<dbReference type="EMBL" id="GBXM01054482">
    <property type="protein sequence ID" value="JAH54095.1"/>
    <property type="molecule type" value="Transcribed_RNA"/>
</dbReference>
<keyword evidence="1" id="KW-1133">Transmembrane helix</keyword>
<keyword evidence="1" id="KW-0812">Transmembrane</keyword>
<protein>
    <submittedName>
        <fullName evidence="2">Uncharacterized protein</fullName>
    </submittedName>
</protein>
<evidence type="ECO:0000256" key="1">
    <source>
        <dbReference type="SAM" id="Phobius"/>
    </source>
</evidence>
<name>A0A0E9TMJ6_ANGAN</name>
<reference evidence="2" key="1">
    <citation type="submission" date="2014-11" db="EMBL/GenBank/DDBJ databases">
        <authorList>
            <person name="Amaro Gonzalez C."/>
        </authorList>
    </citation>
    <scope>NUCLEOTIDE SEQUENCE</scope>
</reference>
<proteinExistence type="predicted"/>
<accession>A0A0E9TMJ6</accession>
<evidence type="ECO:0000313" key="2">
    <source>
        <dbReference type="EMBL" id="JAH54095.1"/>
    </source>
</evidence>
<reference evidence="2" key="2">
    <citation type="journal article" date="2015" name="Fish Shellfish Immunol.">
        <title>Early steps in the European eel (Anguilla anguilla)-Vibrio vulnificus interaction in the gills: Role of the RtxA13 toxin.</title>
        <authorList>
            <person name="Callol A."/>
            <person name="Pajuelo D."/>
            <person name="Ebbesson L."/>
            <person name="Teles M."/>
            <person name="MacKenzie S."/>
            <person name="Amaro C."/>
        </authorList>
    </citation>
    <scope>NUCLEOTIDE SEQUENCE</scope>
</reference>